<feature type="region of interest" description="Disordered" evidence="4">
    <location>
        <begin position="914"/>
        <end position="1087"/>
    </location>
</feature>
<dbReference type="Gene3D" id="1.25.40.10">
    <property type="entry name" value="Tetratricopeptide repeat domain"/>
    <property type="match status" value="2"/>
</dbReference>
<dbReference type="GO" id="GO:0016593">
    <property type="term" value="C:Cdc73/Paf1 complex"/>
    <property type="evidence" value="ECO:0007669"/>
    <property type="project" value="TreeGrafter"/>
</dbReference>
<dbReference type="OrthoDB" id="343875at2759"/>
<dbReference type="InterPro" id="IPR019734">
    <property type="entry name" value="TPR_rpt"/>
</dbReference>
<feature type="repeat" description="TPR" evidence="3">
    <location>
        <begin position="585"/>
        <end position="618"/>
    </location>
</feature>
<organism evidence="5 6">
    <name type="scientific">Coprinopsis marcescibilis</name>
    <name type="common">Agaric fungus</name>
    <name type="synonym">Psathyrella marcescibilis</name>
    <dbReference type="NCBI Taxonomy" id="230819"/>
    <lineage>
        <taxon>Eukaryota</taxon>
        <taxon>Fungi</taxon>
        <taxon>Dikarya</taxon>
        <taxon>Basidiomycota</taxon>
        <taxon>Agaricomycotina</taxon>
        <taxon>Agaricomycetes</taxon>
        <taxon>Agaricomycetidae</taxon>
        <taxon>Agaricales</taxon>
        <taxon>Agaricineae</taxon>
        <taxon>Psathyrellaceae</taxon>
        <taxon>Coprinopsis</taxon>
    </lineage>
</organism>
<dbReference type="Proteomes" id="UP000307440">
    <property type="component" value="Unassembled WGS sequence"/>
</dbReference>
<dbReference type="GO" id="GO:0000993">
    <property type="term" value="F:RNA polymerase II complex binding"/>
    <property type="evidence" value="ECO:0007669"/>
    <property type="project" value="TreeGrafter"/>
</dbReference>
<gene>
    <name evidence="5" type="ORF">FA15DRAFT_668765</name>
</gene>
<feature type="repeat" description="TPR" evidence="3">
    <location>
        <begin position="551"/>
        <end position="584"/>
    </location>
</feature>
<dbReference type="SUPFAM" id="SSF81901">
    <property type="entry name" value="HCP-like"/>
    <property type="match status" value="1"/>
</dbReference>
<evidence type="ECO:0000256" key="1">
    <source>
        <dbReference type="ARBA" id="ARBA00022737"/>
    </source>
</evidence>
<proteinExistence type="predicted"/>
<dbReference type="STRING" id="230819.A0A5C3KY45"/>
<reference evidence="5 6" key="1">
    <citation type="journal article" date="2019" name="Nat. Ecol. Evol.">
        <title>Megaphylogeny resolves global patterns of mushroom evolution.</title>
        <authorList>
            <person name="Varga T."/>
            <person name="Krizsan K."/>
            <person name="Foldi C."/>
            <person name="Dima B."/>
            <person name="Sanchez-Garcia M."/>
            <person name="Sanchez-Ramirez S."/>
            <person name="Szollosi G.J."/>
            <person name="Szarkandi J.G."/>
            <person name="Papp V."/>
            <person name="Albert L."/>
            <person name="Andreopoulos W."/>
            <person name="Angelini C."/>
            <person name="Antonin V."/>
            <person name="Barry K.W."/>
            <person name="Bougher N.L."/>
            <person name="Buchanan P."/>
            <person name="Buyck B."/>
            <person name="Bense V."/>
            <person name="Catcheside P."/>
            <person name="Chovatia M."/>
            <person name="Cooper J."/>
            <person name="Damon W."/>
            <person name="Desjardin D."/>
            <person name="Finy P."/>
            <person name="Geml J."/>
            <person name="Haridas S."/>
            <person name="Hughes K."/>
            <person name="Justo A."/>
            <person name="Karasinski D."/>
            <person name="Kautmanova I."/>
            <person name="Kiss B."/>
            <person name="Kocsube S."/>
            <person name="Kotiranta H."/>
            <person name="LaButti K.M."/>
            <person name="Lechner B.E."/>
            <person name="Liimatainen K."/>
            <person name="Lipzen A."/>
            <person name="Lukacs Z."/>
            <person name="Mihaltcheva S."/>
            <person name="Morgado L.N."/>
            <person name="Niskanen T."/>
            <person name="Noordeloos M.E."/>
            <person name="Ohm R.A."/>
            <person name="Ortiz-Santana B."/>
            <person name="Ovrebo C."/>
            <person name="Racz N."/>
            <person name="Riley R."/>
            <person name="Savchenko A."/>
            <person name="Shiryaev A."/>
            <person name="Soop K."/>
            <person name="Spirin V."/>
            <person name="Szebenyi C."/>
            <person name="Tomsovsky M."/>
            <person name="Tulloss R.E."/>
            <person name="Uehling J."/>
            <person name="Grigoriev I.V."/>
            <person name="Vagvolgyi C."/>
            <person name="Papp T."/>
            <person name="Martin F.M."/>
            <person name="Miettinen O."/>
            <person name="Hibbett D.S."/>
            <person name="Nagy L.G."/>
        </authorList>
    </citation>
    <scope>NUCLEOTIDE SEQUENCE [LARGE SCALE GENOMIC DNA]</scope>
    <source>
        <strain evidence="5 6">CBS 121175</strain>
    </source>
</reference>
<dbReference type="SUPFAM" id="SSF48452">
    <property type="entry name" value="TPR-like"/>
    <property type="match status" value="1"/>
</dbReference>
<evidence type="ECO:0000256" key="2">
    <source>
        <dbReference type="ARBA" id="ARBA00022803"/>
    </source>
</evidence>
<feature type="compositionally biased region" description="Basic residues" evidence="4">
    <location>
        <begin position="1014"/>
        <end position="1023"/>
    </location>
</feature>
<evidence type="ECO:0000256" key="4">
    <source>
        <dbReference type="SAM" id="MobiDB-lite"/>
    </source>
</evidence>
<dbReference type="InterPro" id="IPR011990">
    <property type="entry name" value="TPR-like_helical_dom_sf"/>
</dbReference>
<dbReference type="GO" id="GO:0006368">
    <property type="term" value="P:transcription elongation by RNA polymerase II"/>
    <property type="evidence" value="ECO:0007669"/>
    <property type="project" value="TreeGrafter"/>
</dbReference>
<dbReference type="PROSITE" id="PS50005">
    <property type="entry name" value="TPR"/>
    <property type="match status" value="2"/>
</dbReference>
<dbReference type="AlphaFoldDB" id="A0A5C3KY45"/>
<dbReference type="InterPro" id="IPR031101">
    <property type="entry name" value="Ctr9"/>
</dbReference>
<protein>
    <submittedName>
        <fullName evidence="5">RNA polymerase II-associated protein</fullName>
    </submittedName>
</protein>
<accession>A0A5C3KY45</accession>
<evidence type="ECO:0000313" key="6">
    <source>
        <dbReference type="Proteomes" id="UP000307440"/>
    </source>
</evidence>
<dbReference type="PANTHER" id="PTHR14027">
    <property type="entry name" value="RNA POLYMERASE-ASSOCIATED PROTEIN CTR9"/>
    <property type="match status" value="1"/>
</dbReference>
<keyword evidence="2 3" id="KW-0802">TPR repeat</keyword>
<feature type="compositionally biased region" description="Basic and acidic residues" evidence="4">
    <location>
        <begin position="914"/>
        <end position="991"/>
    </location>
</feature>
<dbReference type="PANTHER" id="PTHR14027:SF2">
    <property type="entry name" value="RNA POLYMERASE-ASSOCIATED PROTEIN CTR9 HOMOLOG"/>
    <property type="match status" value="1"/>
</dbReference>
<dbReference type="SMART" id="SM00028">
    <property type="entry name" value="TPR"/>
    <property type="match status" value="10"/>
</dbReference>
<dbReference type="GO" id="GO:0006355">
    <property type="term" value="P:regulation of DNA-templated transcription"/>
    <property type="evidence" value="ECO:0007669"/>
    <property type="project" value="InterPro"/>
</dbReference>
<sequence length="1087" mass="122904">MDEVQTGRSVDIELGGQEVITIDLDNLDPNPVDVLDLLKEGQCKIWIWTKLAAEYWRRGYLDAAEKIAQAAIESFHATGSSNSLPPIYALLANVQLSHARKAPTLILEDAQHDIVENETPKKHLYGEASKFSNIAQKMVEHSGEVMDGTLPFLTRGIQQLAQKNWDDALRSFEGVLTGSPTNIVALLGKARVLYAQRRHKDALRVYQDVLRYKPDCKPDPRIGIGLCLWALDFKAKAKAAWQRSLEVNPGEWAAQLLLGLESINASKAEGISEEAKSQAFIAGTKMVEKAFQANQKNASSANALCELFIRKGNYPRAMKLAERTIQFADTRSMLIEGYLRAGRVAHAQGNVAQARQFYSNIMEMLSQGEKATKHVVASIGMAQLQMHYDETPAAIHTLDTLLQQPNAQRSVEATVMLASLRACPREGVIAYDLAQEQARARDLFDRALKGIEIDGARSGPSKASRNITEDLEMHLEIARLWQGENIERVGKAYEEAMRISEASGDIDPRLINNISALKHLDGRFSEARALYETALMKTATLQSTDTESMSTSMLYNLARVYEDEGETTLAKSAYDKLLSRHPEYIDAKIRLAHMLLQLNRITEAHDLLKQALTSQPTNHNLRAFYSYFLMETIRVNDHRPLKDFVHATAQMEKHDVYALCLVGWVHYFQAREHRDVTQKGIDERKKLFMRGIEFYEKALSVDPSCAYAAQGLAIVLADDALGTLHGAMGAPTADENQRRISTIREALDIFTKVRESINDGSVYVNMGHCYYARDEFDRAIESYETASIRFYNGKNVPVLVCLCRSWYSKAIKDQSLAAMNTALRYAQSALHIQPADKVALYNIAMIQQKAAEMMFSIPSQKRTLKDLQRVIDQAANANKLFASLAGDKSPVLPYNRDIAVQRRKYGDSMLRKADEHLSTQRQYETEQQTRLETARQKRSEEKAKQEAEERRRMEELRQEAEKLAEERRIAREQAMEWTREAKIESDEEKERRQKKTKRAKVEPTSGDDAAPEPKKKRRGKLKRASSEQVEEEQAAFSDEEDVEKPAKKRSAKKRVVRDEDDEEPSGPARKKQFKSKEVLSDTDEEMP</sequence>
<dbReference type="EMBL" id="ML210189">
    <property type="protein sequence ID" value="TFK25227.1"/>
    <property type="molecule type" value="Genomic_DNA"/>
</dbReference>
<name>A0A5C3KY45_COPMA</name>
<keyword evidence="1" id="KW-0677">Repeat</keyword>
<evidence type="ECO:0000313" key="5">
    <source>
        <dbReference type="EMBL" id="TFK25227.1"/>
    </source>
</evidence>
<keyword evidence="6" id="KW-1185">Reference proteome</keyword>
<evidence type="ECO:0000256" key="3">
    <source>
        <dbReference type="PROSITE-ProRule" id="PRU00339"/>
    </source>
</evidence>
<feature type="compositionally biased region" description="Acidic residues" evidence="4">
    <location>
        <begin position="1028"/>
        <end position="1042"/>
    </location>
</feature>
<dbReference type="Pfam" id="PF14559">
    <property type="entry name" value="TPR_19"/>
    <property type="match status" value="2"/>
</dbReference>
<dbReference type="Pfam" id="PF13181">
    <property type="entry name" value="TPR_8"/>
    <property type="match status" value="1"/>
</dbReference>
<feature type="compositionally biased region" description="Basic residues" evidence="4">
    <location>
        <begin position="1046"/>
        <end position="1055"/>
    </location>
</feature>